<comment type="caution">
    <text evidence="2">The sequence shown here is derived from an EMBL/GenBank/DDBJ whole genome shotgun (WGS) entry which is preliminary data.</text>
</comment>
<dbReference type="OrthoDB" id="10016141at2"/>
<name>A0A2A9CPH9_9ACTN</name>
<feature type="region of interest" description="Disordered" evidence="1">
    <location>
        <begin position="186"/>
        <end position="209"/>
    </location>
</feature>
<dbReference type="RefSeq" id="WP_098459857.1">
    <property type="nucleotide sequence ID" value="NZ_PDJC01000001.1"/>
</dbReference>
<evidence type="ECO:0000256" key="1">
    <source>
        <dbReference type="SAM" id="MobiDB-lite"/>
    </source>
</evidence>
<gene>
    <name evidence="2" type="ORF">ATK74_0837</name>
</gene>
<keyword evidence="3" id="KW-1185">Reference proteome</keyword>
<dbReference type="Proteomes" id="UP000226079">
    <property type="component" value="Unassembled WGS sequence"/>
</dbReference>
<reference evidence="2 3" key="1">
    <citation type="submission" date="2017-10" db="EMBL/GenBank/DDBJ databases">
        <title>Sequencing the genomes of 1000 actinobacteria strains.</title>
        <authorList>
            <person name="Klenk H.-P."/>
        </authorList>
    </citation>
    <scope>NUCLEOTIDE SEQUENCE [LARGE SCALE GENOMIC DNA]</scope>
    <source>
        <strain evidence="2 3">DSM 15597</strain>
    </source>
</reference>
<evidence type="ECO:0000313" key="3">
    <source>
        <dbReference type="Proteomes" id="UP000226079"/>
    </source>
</evidence>
<dbReference type="AlphaFoldDB" id="A0A2A9CPH9"/>
<protein>
    <submittedName>
        <fullName evidence="2">Uncharacterized protein</fullName>
    </submittedName>
</protein>
<evidence type="ECO:0000313" key="2">
    <source>
        <dbReference type="EMBL" id="PFG16303.1"/>
    </source>
</evidence>
<sequence>MTTRCDLDAIEARYSKALDAKPGKGEYSPDGIAAIVDSHCDVRELVAEVKALRGAAMCGCGSPATLGTVHRANSPCYVAELDRVLPSREEIAKALYACDAATMDYERLSRDRDGAGQPVDYHAEEWTRYLADADAILALITNAPTVEQVKAPAWDEGHRAGYADRAGYENGDGCGPDSWDCDCPNPYRTSQPKGDPVKPAPVDGGQVWSPGAQAAAVALLRGHDVEREQP</sequence>
<dbReference type="EMBL" id="PDJC01000001">
    <property type="protein sequence ID" value="PFG16303.1"/>
    <property type="molecule type" value="Genomic_DNA"/>
</dbReference>
<organism evidence="2 3">
    <name type="scientific">Propionicimonas paludicola</name>
    <dbReference type="NCBI Taxonomy" id="185243"/>
    <lineage>
        <taxon>Bacteria</taxon>
        <taxon>Bacillati</taxon>
        <taxon>Actinomycetota</taxon>
        <taxon>Actinomycetes</taxon>
        <taxon>Propionibacteriales</taxon>
        <taxon>Nocardioidaceae</taxon>
        <taxon>Propionicimonas</taxon>
    </lineage>
</organism>
<proteinExistence type="predicted"/>
<accession>A0A2A9CPH9</accession>